<gene>
    <name evidence="2" type="ORF">MSPICULIGERA_LOCUS13994</name>
</gene>
<dbReference type="EMBL" id="CATQJA010002640">
    <property type="protein sequence ID" value="CAJ0575686.1"/>
    <property type="molecule type" value="Genomic_DNA"/>
</dbReference>
<feature type="signal peptide" evidence="1">
    <location>
        <begin position="1"/>
        <end position="20"/>
    </location>
</feature>
<protein>
    <submittedName>
        <fullName evidence="2">Uncharacterized protein</fullName>
    </submittedName>
</protein>
<accession>A0AA36G2C8</accession>
<reference evidence="2" key="1">
    <citation type="submission" date="2023-06" db="EMBL/GenBank/DDBJ databases">
        <authorList>
            <person name="Delattre M."/>
        </authorList>
    </citation>
    <scope>NUCLEOTIDE SEQUENCE</scope>
    <source>
        <strain evidence="2">AF72</strain>
    </source>
</reference>
<name>A0AA36G2C8_9BILA</name>
<sequence length="90" mass="9710">MKRSLLFFLGLLAVVVHVQAVGKICNQDADCQGPGPSGRRMYCDKWRAGSHCAEVHPGRCLAADDCKRYGTRCITYSEGKPGICVGLVAP</sequence>
<comment type="caution">
    <text evidence="2">The sequence shown here is derived from an EMBL/GenBank/DDBJ whole genome shotgun (WGS) entry which is preliminary data.</text>
</comment>
<evidence type="ECO:0000256" key="1">
    <source>
        <dbReference type="SAM" id="SignalP"/>
    </source>
</evidence>
<keyword evidence="3" id="KW-1185">Reference proteome</keyword>
<proteinExistence type="predicted"/>
<dbReference type="AlphaFoldDB" id="A0AA36G2C8"/>
<evidence type="ECO:0000313" key="2">
    <source>
        <dbReference type="EMBL" id="CAJ0575686.1"/>
    </source>
</evidence>
<keyword evidence="1" id="KW-0732">Signal</keyword>
<evidence type="ECO:0000313" key="3">
    <source>
        <dbReference type="Proteomes" id="UP001177023"/>
    </source>
</evidence>
<dbReference type="Proteomes" id="UP001177023">
    <property type="component" value="Unassembled WGS sequence"/>
</dbReference>
<feature type="non-terminal residue" evidence="2">
    <location>
        <position position="90"/>
    </location>
</feature>
<organism evidence="2 3">
    <name type="scientific">Mesorhabditis spiculigera</name>
    <dbReference type="NCBI Taxonomy" id="96644"/>
    <lineage>
        <taxon>Eukaryota</taxon>
        <taxon>Metazoa</taxon>
        <taxon>Ecdysozoa</taxon>
        <taxon>Nematoda</taxon>
        <taxon>Chromadorea</taxon>
        <taxon>Rhabditida</taxon>
        <taxon>Rhabditina</taxon>
        <taxon>Rhabditomorpha</taxon>
        <taxon>Rhabditoidea</taxon>
        <taxon>Rhabditidae</taxon>
        <taxon>Mesorhabditinae</taxon>
        <taxon>Mesorhabditis</taxon>
    </lineage>
</organism>
<feature type="chain" id="PRO_5041375651" evidence="1">
    <location>
        <begin position="21"/>
        <end position="90"/>
    </location>
</feature>